<comment type="subunit">
    <text evidence="2">Heterodimer of SbcC and SbcD.</text>
</comment>
<dbReference type="eggNOG" id="COG0419">
    <property type="taxonomic scope" value="Bacteria"/>
</dbReference>
<dbReference type="InterPro" id="IPR027417">
    <property type="entry name" value="P-loop_NTPase"/>
</dbReference>
<evidence type="ECO:0000313" key="5">
    <source>
        <dbReference type="Proteomes" id="UP000000378"/>
    </source>
</evidence>
<evidence type="ECO:0000256" key="2">
    <source>
        <dbReference type="ARBA" id="ARBA00011322"/>
    </source>
</evidence>
<reference evidence="5" key="1">
    <citation type="journal article" date="2010" name="Stand. Genomic Sci.">
        <title>Complete genome sequence of Syntrophothermus lipocalidus type strain (TGB-C1T).</title>
        <authorList>
            <consortium name="US DOE Joint Genome Institute (JGI-PGF)"/>
            <person name="Djao O."/>
            <person name="Zhang X."/>
            <person name="Lucas S."/>
            <person name="Lapidus A."/>
            <person name="Glavina Del Rio T."/>
            <person name="Nolan M."/>
            <person name="Tice H."/>
            <person name="Cheng J."/>
            <person name="Han C."/>
            <person name="Tapia R."/>
            <person name="Goodwin L."/>
            <person name="Pitluck S."/>
            <person name="Liolios K."/>
            <person name="Ivanova N."/>
            <person name="Mavromatis K."/>
            <person name="Mikhailova N."/>
            <person name="Ovchinnikova G."/>
            <person name="Pati A."/>
            <person name="Brambilla E."/>
            <person name="Chen A."/>
            <person name="Palaniappan K."/>
            <person name="Land M."/>
            <person name="Hauser L."/>
            <person name="Chang Y."/>
            <person name="Jeffries C."/>
            <person name="Rohde M."/>
            <person name="Sikorski J."/>
            <person name="Spring S."/>
            <person name="Goker M."/>
            <person name="Detter J."/>
            <person name="Woyke T."/>
            <person name="Bristow J."/>
            <person name="Eisen J."/>
            <person name="Markowitz V."/>
            <person name="Hugenholtz P."/>
            <person name="Kyrpides N."/>
            <person name="Klenk H."/>
        </authorList>
    </citation>
    <scope>NUCLEOTIDE SEQUENCE [LARGE SCALE GENOMIC DNA]</scope>
    <source>
        <strain evidence="5">DSM 12680 / TGB-C1</strain>
    </source>
</reference>
<dbReference type="EMBL" id="CP002048">
    <property type="protein sequence ID" value="ADI00998.1"/>
    <property type="molecule type" value="Genomic_DNA"/>
</dbReference>
<dbReference type="Gene3D" id="3.40.50.300">
    <property type="entry name" value="P-loop containing nucleotide triphosphate hydrolases"/>
    <property type="match status" value="2"/>
</dbReference>
<dbReference type="STRING" id="643648.Slip_0207"/>
<dbReference type="PANTHER" id="PTHR32114:SF2">
    <property type="entry name" value="ABC TRANSPORTER ABCH.3"/>
    <property type="match status" value="1"/>
</dbReference>
<dbReference type="Proteomes" id="UP000000378">
    <property type="component" value="Chromosome"/>
</dbReference>
<dbReference type="KEGG" id="slp:Slip_0207"/>
<proteinExistence type="inferred from homology"/>
<comment type="similarity">
    <text evidence="1">Belongs to the SMC family. SbcC subfamily.</text>
</comment>
<dbReference type="OrthoDB" id="9795626at2"/>
<evidence type="ECO:0000256" key="1">
    <source>
        <dbReference type="ARBA" id="ARBA00006930"/>
    </source>
</evidence>
<protein>
    <recommendedName>
        <fullName evidence="3">Nuclease SbcCD subunit C</fullName>
    </recommendedName>
</protein>
<name>D7CJA9_SYNLT</name>
<dbReference type="HOGENOM" id="CLU_023104_0_0_9"/>
<dbReference type="PANTHER" id="PTHR32114">
    <property type="entry name" value="ABC TRANSPORTER ABCH.3"/>
    <property type="match status" value="1"/>
</dbReference>
<dbReference type="SUPFAM" id="SSF52540">
    <property type="entry name" value="P-loop containing nucleoside triphosphate hydrolases"/>
    <property type="match status" value="1"/>
</dbReference>
<accession>D7CJA9</accession>
<keyword evidence="5" id="KW-1185">Reference proteome</keyword>
<organism evidence="4 5">
    <name type="scientific">Syntrophothermus lipocalidus (strain DSM 12680 / TGB-C1)</name>
    <dbReference type="NCBI Taxonomy" id="643648"/>
    <lineage>
        <taxon>Bacteria</taxon>
        <taxon>Bacillati</taxon>
        <taxon>Bacillota</taxon>
        <taxon>Clostridia</taxon>
        <taxon>Eubacteriales</taxon>
        <taxon>Syntrophomonadaceae</taxon>
        <taxon>Syntrophothermus</taxon>
    </lineage>
</organism>
<reference evidence="4 5" key="2">
    <citation type="journal article" date="2010" name="Stand. Genomic Sci.">
        <title>Complete genome sequence of Syntrophothermus lipocalidus type strain (TGB-C1).</title>
        <authorList>
            <person name="Djao O.D."/>
            <person name="Zhang X."/>
            <person name="Lucas S."/>
            <person name="Lapidus A."/>
            <person name="Del Rio T.G."/>
            <person name="Nolan M."/>
            <person name="Tice H."/>
            <person name="Cheng J.F."/>
            <person name="Han C."/>
            <person name="Tapia R."/>
            <person name="Goodwin L."/>
            <person name="Pitluck S."/>
            <person name="Liolios K."/>
            <person name="Ivanova N."/>
            <person name="Mavromatis K."/>
            <person name="Mikhailova N."/>
            <person name="Ovchinnikova G."/>
            <person name="Pati A."/>
            <person name="Brambilla E."/>
            <person name="Chen A."/>
            <person name="Palaniappan K."/>
            <person name="Land M."/>
            <person name="Hauser L."/>
            <person name="Chang Y.J."/>
            <person name="Jeffries C.D."/>
            <person name="Rohde M."/>
            <person name="Sikorski J."/>
            <person name="Spring S."/>
            <person name="Goker M."/>
            <person name="Detter J.C."/>
            <person name="Woyke T."/>
            <person name="Bristow J."/>
            <person name="Eisen J.A."/>
            <person name="Markowitz V."/>
            <person name="Hugenholtz P."/>
            <person name="Kyrpides N.C."/>
            <person name="Klenk H.P."/>
        </authorList>
    </citation>
    <scope>NUCLEOTIDE SEQUENCE [LARGE SCALE GENOMIC DNA]</scope>
    <source>
        <strain evidence="5">DSM 12680 / TGB-C1</strain>
    </source>
</reference>
<sequence length="725" mass="81310">MVLDTDADVVLLTGPNGFGKTSLIDSLCLLLNGHYYRERHPMVSYVGVANSSGDARVEAVVEYAGSEFGSKVVTVCDNSKGVSDISSADGFCPYGISPELAARCSFYYQDLLSRLFEEEDPQVPRLLEFLRPLPEEVSTVQESLKKARVQWKDFVTRELKKVSDIEGLASESAINEERKRAAIAFRDSWQELANICQTQGGITLPRREGDWLFLIKSDNLRSGWERELRNLAADCLALFLTEKRRPAANEKPSVSLGLIEESLNALRLNVINRTGRVEEKLRSLLEDLPDDTALLPPRAWPIEERYIAVASQEIQELQAQVSVLESLERHFDNPAGPNLQTVLVTLRDKSTEWLKVPDVGADFSPPSPVIEWLRQAASSDLTELADQFEKWLARVAARRLELVQRVSDLQKATRHRKELLEKSRQIYDLLQDPRLKSQFEALAGGGSPLFVSMLKTVLQGTDVPNNLLTAIERVRKAVLQWKEIEDLDERRKVALHQKTIYLKAKGLTESVTQALEQEVGRNSVLNTAILPPDEVIKDLEGIVNHVLKCFRLVDGIWPVRFGVKRERSRKSGSFLGVCAADGRPLSAFSTGQKAQLGLAMLLGFNYCLNSYIGHNIIALDDVTTAFDMAQLPRTAALIRQIAYATDDASARRQVFIVSHHEDLTNRLLDFLIPPQGKKMRILNFVNWTRDKGPQIEQREVVPGLKASAENRKKFVDALDFICSGN</sequence>
<dbReference type="AlphaFoldDB" id="D7CJA9"/>
<evidence type="ECO:0000313" key="4">
    <source>
        <dbReference type="EMBL" id="ADI00998.1"/>
    </source>
</evidence>
<evidence type="ECO:0000256" key="3">
    <source>
        <dbReference type="ARBA" id="ARBA00013368"/>
    </source>
</evidence>
<gene>
    <name evidence="4" type="ordered locus">Slip_0207</name>
</gene>